<dbReference type="GO" id="GO:0005524">
    <property type="term" value="F:ATP binding"/>
    <property type="evidence" value="ECO:0007669"/>
    <property type="project" value="UniProtKB-KW"/>
</dbReference>
<dbReference type="InterPro" id="IPR004821">
    <property type="entry name" value="Cyt_trans-like"/>
</dbReference>
<keyword evidence="9 11" id="KW-0520">NAD</keyword>
<dbReference type="UniPathway" id="UPA00253">
    <property type="reaction ID" value="UER00332"/>
</dbReference>
<keyword evidence="5 11" id="KW-0808">Transferase</keyword>
<dbReference type="RefSeq" id="WP_322111147.1">
    <property type="nucleotide sequence ID" value="NZ_CP119676.1"/>
</dbReference>
<dbReference type="HAMAP" id="MF_00244">
    <property type="entry name" value="NaMN_adenylyltr"/>
    <property type="match status" value="1"/>
</dbReference>
<accession>A0A4R3J8L8</accession>
<keyword evidence="8 11" id="KW-0067">ATP-binding</keyword>
<dbReference type="GO" id="GO:0009435">
    <property type="term" value="P:NAD+ biosynthetic process"/>
    <property type="evidence" value="ECO:0007669"/>
    <property type="project" value="UniProtKB-UniRule"/>
</dbReference>
<dbReference type="CDD" id="cd02165">
    <property type="entry name" value="NMNAT"/>
    <property type="match status" value="1"/>
</dbReference>
<name>A0A4R3J8L8_9PROT</name>
<dbReference type="InterPro" id="IPR014729">
    <property type="entry name" value="Rossmann-like_a/b/a_fold"/>
</dbReference>
<evidence type="ECO:0000313" key="14">
    <source>
        <dbReference type="EMBL" id="TCS60870.1"/>
    </source>
</evidence>
<dbReference type="NCBIfam" id="NF000843">
    <property type="entry name" value="PRK00071.2-2"/>
    <property type="match status" value="1"/>
</dbReference>
<proteinExistence type="inferred from homology"/>
<dbReference type="SUPFAM" id="SSF52374">
    <property type="entry name" value="Nucleotidylyl transferase"/>
    <property type="match status" value="1"/>
</dbReference>
<evidence type="ECO:0000256" key="7">
    <source>
        <dbReference type="ARBA" id="ARBA00022741"/>
    </source>
</evidence>
<reference evidence="14 15" key="1">
    <citation type="submission" date="2019-03" db="EMBL/GenBank/DDBJ databases">
        <title>Genomic Encyclopedia of Type Strains, Phase IV (KMG-IV): sequencing the most valuable type-strain genomes for metagenomic binning, comparative biology and taxonomic classification.</title>
        <authorList>
            <person name="Goeker M."/>
        </authorList>
    </citation>
    <scope>NUCLEOTIDE SEQUENCE [LARGE SCALE GENOMIC DNA]</scope>
    <source>
        <strain evidence="14 15">DSM 101688</strain>
    </source>
</reference>
<dbReference type="AlphaFoldDB" id="A0A4R3J8L8"/>
<comment type="catalytic activity">
    <reaction evidence="10 11">
        <text>nicotinate beta-D-ribonucleotide + ATP + H(+) = deamido-NAD(+) + diphosphate</text>
        <dbReference type="Rhea" id="RHEA:22860"/>
        <dbReference type="ChEBI" id="CHEBI:15378"/>
        <dbReference type="ChEBI" id="CHEBI:30616"/>
        <dbReference type="ChEBI" id="CHEBI:33019"/>
        <dbReference type="ChEBI" id="CHEBI:57502"/>
        <dbReference type="ChEBI" id="CHEBI:58437"/>
        <dbReference type="EC" id="2.7.7.18"/>
    </reaction>
</comment>
<keyword evidence="4 11" id="KW-0662">Pyridine nucleotide biosynthesis</keyword>
<evidence type="ECO:0000256" key="6">
    <source>
        <dbReference type="ARBA" id="ARBA00022695"/>
    </source>
</evidence>
<evidence type="ECO:0000256" key="2">
    <source>
        <dbReference type="ARBA" id="ARBA00005019"/>
    </source>
</evidence>
<comment type="function">
    <text evidence="1 11">Catalyzes the reversible adenylation of nicotinate mononucleotide (NaMN) to nicotinic acid adenine dinucleotide (NaAD).</text>
</comment>
<evidence type="ECO:0000256" key="5">
    <source>
        <dbReference type="ARBA" id="ARBA00022679"/>
    </source>
</evidence>
<gene>
    <name evidence="11" type="primary">nadD</name>
    <name evidence="14" type="ORF">EDD55_10930</name>
</gene>
<dbReference type="Gene3D" id="3.40.50.620">
    <property type="entry name" value="HUPs"/>
    <property type="match status" value="1"/>
</dbReference>
<evidence type="ECO:0000313" key="15">
    <source>
        <dbReference type="Proteomes" id="UP000295304"/>
    </source>
</evidence>
<evidence type="ECO:0000256" key="12">
    <source>
        <dbReference type="SAM" id="MobiDB-lite"/>
    </source>
</evidence>
<keyword evidence="6 11" id="KW-0548">Nucleotidyltransferase</keyword>
<evidence type="ECO:0000256" key="3">
    <source>
        <dbReference type="ARBA" id="ARBA00009014"/>
    </source>
</evidence>
<evidence type="ECO:0000256" key="9">
    <source>
        <dbReference type="ARBA" id="ARBA00023027"/>
    </source>
</evidence>
<dbReference type="EC" id="2.7.7.18" evidence="11"/>
<protein>
    <recommendedName>
        <fullName evidence="11">Probable nicotinate-nucleotide adenylyltransferase</fullName>
        <ecNumber evidence="11">2.7.7.18</ecNumber>
    </recommendedName>
    <alternativeName>
        <fullName evidence="11">Deamido-NAD(+) diphosphorylase</fullName>
    </alternativeName>
    <alternativeName>
        <fullName evidence="11">Deamido-NAD(+) pyrophosphorylase</fullName>
    </alternativeName>
    <alternativeName>
        <fullName evidence="11">Nicotinate mononucleotide adenylyltransferase</fullName>
        <shortName evidence="11">NaMN adenylyltransferase</shortName>
    </alternativeName>
</protein>
<evidence type="ECO:0000256" key="4">
    <source>
        <dbReference type="ARBA" id="ARBA00022642"/>
    </source>
</evidence>
<keyword evidence="7 11" id="KW-0547">Nucleotide-binding</keyword>
<dbReference type="InterPro" id="IPR005248">
    <property type="entry name" value="NadD/NMNAT"/>
</dbReference>
<comment type="caution">
    <text evidence="14">The sequence shown here is derived from an EMBL/GenBank/DDBJ whole genome shotgun (WGS) entry which is preliminary data.</text>
</comment>
<feature type="region of interest" description="Disordered" evidence="12">
    <location>
        <begin position="1"/>
        <end position="20"/>
    </location>
</feature>
<evidence type="ECO:0000259" key="13">
    <source>
        <dbReference type="Pfam" id="PF01467"/>
    </source>
</evidence>
<organism evidence="14 15">
    <name type="scientific">Varunaivibrio sulfuroxidans</name>
    <dbReference type="NCBI Taxonomy" id="1773489"/>
    <lineage>
        <taxon>Bacteria</taxon>
        <taxon>Pseudomonadati</taxon>
        <taxon>Pseudomonadota</taxon>
        <taxon>Alphaproteobacteria</taxon>
        <taxon>Rhodospirillales</taxon>
        <taxon>Magnetovibrionaceae</taxon>
        <taxon>Varunaivibrio</taxon>
    </lineage>
</organism>
<dbReference type="EMBL" id="SLZW01000009">
    <property type="protein sequence ID" value="TCS60870.1"/>
    <property type="molecule type" value="Genomic_DNA"/>
</dbReference>
<dbReference type="PANTHER" id="PTHR39321">
    <property type="entry name" value="NICOTINATE-NUCLEOTIDE ADENYLYLTRANSFERASE-RELATED"/>
    <property type="match status" value="1"/>
</dbReference>
<evidence type="ECO:0000256" key="8">
    <source>
        <dbReference type="ARBA" id="ARBA00022840"/>
    </source>
</evidence>
<evidence type="ECO:0000256" key="11">
    <source>
        <dbReference type="HAMAP-Rule" id="MF_00244"/>
    </source>
</evidence>
<keyword evidence="15" id="KW-1185">Reference proteome</keyword>
<dbReference type="GO" id="GO:0004515">
    <property type="term" value="F:nicotinate-nucleotide adenylyltransferase activity"/>
    <property type="evidence" value="ECO:0007669"/>
    <property type="project" value="UniProtKB-UniRule"/>
</dbReference>
<comment type="similarity">
    <text evidence="3 11">Belongs to the NadD family.</text>
</comment>
<dbReference type="Proteomes" id="UP000295304">
    <property type="component" value="Unassembled WGS sequence"/>
</dbReference>
<evidence type="ECO:0000256" key="1">
    <source>
        <dbReference type="ARBA" id="ARBA00002324"/>
    </source>
</evidence>
<dbReference type="PANTHER" id="PTHR39321:SF3">
    <property type="entry name" value="PHOSPHOPANTETHEINE ADENYLYLTRANSFERASE"/>
    <property type="match status" value="1"/>
</dbReference>
<evidence type="ECO:0000256" key="10">
    <source>
        <dbReference type="ARBA" id="ARBA00048721"/>
    </source>
</evidence>
<sequence>MIADPAYDAHGEQALPRSTDAQGLVSRVRRVGLLGGSFNPAHEGHLHISRAALRRLKLDQIWWLVSPQNPLKPVRGMAPFEDRVAQARRLVSAAQRTTPRLAGRIVVSTLEAKLETRYTCDTLERLETVFPKIRFVWMIGADNLIQLPRWFGWRDVIRRVPIAVFPRPPYSYRALASQAARLFAQARVPGDRAAFLAEMTPPAWLFLPGRACRVSASEIRRVGAWRNGARNGARSGTGRDG</sequence>
<feature type="domain" description="Cytidyltransferase-like" evidence="13">
    <location>
        <begin position="33"/>
        <end position="221"/>
    </location>
</feature>
<dbReference type="Pfam" id="PF01467">
    <property type="entry name" value="CTP_transf_like"/>
    <property type="match status" value="1"/>
</dbReference>
<comment type="pathway">
    <text evidence="2 11">Cofactor biosynthesis; NAD(+) biosynthesis; deamido-NAD(+) from nicotinate D-ribonucleotide: step 1/1.</text>
</comment>